<dbReference type="EMBL" id="PQFF01000013">
    <property type="protein sequence ID" value="RHZ89381.1"/>
    <property type="molecule type" value="Genomic_DNA"/>
</dbReference>
<gene>
    <name evidence="1" type="ORF">Glove_15g29</name>
</gene>
<sequence>MLRGISMIRIRYLLQCPARISLRYEGDGGESGKMEVKRRKTSLFTTNSVVKIHIKSPRPTLSFLTFTHYDLLEKPKCYLKEIISSKAPNVTVRFGSNLELKLNQDLRTGSATAITTEIETARKDK</sequence>
<evidence type="ECO:0000313" key="2">
    <source>
        <dbReference type="Proteomes" id="UP000266861"/>
    </source>
</evidence>
<keyword evidence="2" id="KW-1185">Reference proteome</keyword>
<comment type="caution">
    <text evidence="1">The sequence shown here is derived from an EMBL/GenBank/DDBJ whole genome shotgun (WGS) entry which is preliminary data.</text>
</comment>
<dbReference type="AlphaFoldDB" id="A0A397JN79"/>
<organism evidence="1 2">
    <name type="scientific">Diversispora epigaea</name>
    <dbReference type="NCBI Taxonomy" id="1348612"/>
    <lineage>
        <taxon>Eukaryota</taxon>
        <taxon>Fungi</taxon>
        <taxon>Fungi incertae sedis</taxon>
        <taxon>Mucoromycota</taxon>
        <taxon>Glomeromycotina</taxon>
        <taxon>Glomeromycetes</taxon>
        <taxon>Diversisporales</taxon>
        <taxon>Diversisporaceae</taxon>
        <taxon>Diversispora</taxon>
    </lineage>
</organism>
<protein>
    <submittedName>
        <fullName evidence="1">Uncharacterized protein</fullName>
    </submittedName>
</protein>
<accession>A0A397JN79</accession>
<name>A0A397JN79_9GLOM</name>
<dbReference type="Proteomes" id="UP000266861">
    <property type="component" value="Unassembled WGS sequence"/>
</dbReference>
<proteinExistence type="predicted"/>
<reference evidence="1 2" key="1">
    <citation type="submission" date="2018-08" db="EMBL/GenBank/DDBJ databases">
        <title>Genome and evolution of the arbuscular mycorrhizal fungus Diversispora epigaea (formerly Glomus versiforme) and its bacterial endosymbionts.</title>
        <authorList>
            <person name="Sun X."/>
            <person name="Fei Z."/>
            <person name="Harrison M."/>
        </authorList>
    </citation>
    <scope>NUCLEOTIDE SEQUENCE [LARGE SCALE GENOMIC DNA]</scope>
    <source>
        <strain evidence="1 2">IT104</strain>
    </source>
</reference>
<evidence type="ECO:0000313" key="1">
    <source>
        <dbReference type="EMBL" id="RHZ89381.1"/>
    </source>
</evidence>